<accession>A0A6B0UGZ3</accession>
<keyword evidence="1" id="KW-0472">Membrane</keyword>
<evidence type="ECO:0000256" key="1">
    <source>
        <dbReference type="SAM" id="Phobius"/>
    </source>
</evidence>
<name>A0A6B0UGZ3_IXORI</name>
<dbReference type="EMBL" id="GIFC01006023">
    <property type="protein sequence ID" value="MXU88106.1"/>
    <property type="molecule type" value="Transcribed_RNA"/>
</dbReference>
<dbReference type="AlphaFoldDB" id="A0A6B0UGZ3"/>
<protein>
    <submittedName>
        <fullName evidence="2">Uncharacterized protein</fullName>
    </submittedName>
</protein>
<feature type="transmembrane region" description="Helical" evidence="1">
    <location>
        <begin position="12"/>
        <end position="30"/>
    </location>
</feature>
<reference evidence="2" key="1">
    <citation type="submission" date="2019-12" db="EMBL/GenBank/DDBJ databases">
        <title>An insight into the sialome of adult female Ixodes ricinus ticks feeding for 6 days.</title>
        <authorList>
            <person name="Perner J."/>
            <person name="Ribeiro J.M.C."/>
        </authorList>
    </citation>
    <scope>NUCLEOTIDE SEQUENCE</scope>
    <source>
        <strain evidence="2">Semi-engorged</strain>
        <tissue evidence="2">Salivary glands</tissue>
    </source>
</reference>
<keyword evidence="1" id="KW-1133">Transmembrane helix</keyword>
<sequence>MSSCSCCSQSFLFTLLCVEFWAFFSASRILSMDRERSLNHSSRALASLSSRSFTSSASLFLAASALTFSSSTRLFSSFCSFIQNLSLSVEDISLAGWIRL</sequence>
<organism evidence="2">
    <name type="scientific">Ixodes ricinus</name>
    <name type="common">Common tick</name>
    <name type="synonym">Acarus ricinus</name>
    <dbReference type="NCBI Taxonomy" id="34613"/>
    <lineage>
        <taxon>Eukaryota</taxon>
        <taxon>Metazoa</taxon>
        <taxon>Ecdysozoa</taxon>
        <taxon>Arthropoda</taxon>
        <taxon>Chelicerata</taxon>
        <taxon>Arachnida</taxon>
        <taxon>Acari</taxon>
        <taxon>Parasitiformes</taxon>
        <taxon>Ixodida</taxon>
        <taxon>Ixodoidea</taxon>
        <taxon>Ixodidae</taxon>
        <taxon>Ixodinae</taxon>
        <taxon>Ixodes</taxon>
    </lineage>
</organism>
<keyword evidence="1" id="KW-0812">Transmembrane</keyword>
<proteinExistence type="predicted"/>
<evidence type="ECO:0000313" key="2">
    <source>
        <dbReference type="EMBL" id="MXU88106.1"/>
    </source>
</evidence>